<evidence type="ECO:0000313" key="3">
    <source>
        <dbReference type="Proteomes" id="UP000198635"/>
    </source>
</evidence>
<accession>A0A1I3UQR9</accession>
<keyword evidence="3" id="KW-1185">Reference proteome</keyword>
<sequence length="164" mass="18098">MPGSVRQLPAPARSDPTRWAAVEQNKVEFLFSCFGTKVSRPYQGHSRAGGNPSSPGPERHESPSARGCPMREHLSSLHPMSRLPEKQLGSPSRATRLAGQRWEQNKVEFLFSCYAPRFCVLIRVIPAQAGIHLRQGKKGMNSHLRGDVPCVSICLHCIPCLGCQ</sequence>
<evidence type="ECO:0000256" key="1">
    <source>
        <dbReference type="SAM" id="MobiDB-lite"/>
    </source>
</evidence>
<feature type="region of interest" description="Disordered" evidence="1">
    <location>
        <begin position="41"/>
        <end position="90"/>
    </location>
</feature>
<reference evidence="3" key="1">
    <citation type="submission" date="2016-10" db="EMBL/GenBank/DDBJ databases">
        <authorList>
            <person name="Varghese N."/>
            <person name="Submissions S."/>
        </authorList>
    </citation>
    <scope>NUCLEOTIDE SEQUENCE [LARGE SCALE GENOMIC DNA]</scope>
    <source>
        <strain evidence="3">DSM 5918</strain>
    </source>
</reference>
<proteinExistence type="predicted"/>
<dbReference type="AlphaFoldDB" id="A0A1I3UQR9"/>
<evidence type="ECO:0000313" key="2">
    <source>
        <dbReference type="EMBL" id="SFJ85235.1"/>
    </source>
</evidence>
<gene>
    <name evidence="2" type="ORF">SAMN04488082_10880</name>
</gene>
<dbReference type="EMBL" id="FORX01000008">
    <property type="protein sequence ID" value="SFJ85235.1"/>
    <property type="molecule type" value="Genomic_DNA"/>
</dbReference>
<dbReference type="Proteomes" id="UP000198635">
    <property type="component" value="Unassembled WGS sequence"/>
</dbReference>
<feature type="compositionally biased region" description="Basic and acidic residues" evidence="1">
    <location>
        <begin position="57"/>
        <end position="75"/>
    </location>
</feature>
<protein>
    <submittedName>
        <fullName evidence="2">Uncharacterized protein</fullName>
    </submittedName>
</protein>
<name>A0A1I3UQR9_9BACT</name>
<organism evidence="2 3">
    <name type="scientific">Desulfomicrobium apsheronum</name>
    <dbReference type="NCBI Taxonomy" id="52560"/>
    <lineage>
        <taxon>Bacteria</taxon>
        <taxon>Pseudomonadati</taxon>
        <taxon>Thermodesulfobacteriota</taxon>
        <taxon>Desulfovibrionia</taxon>
        <taxon>Desulfovibrionales</taxon>
        <taxon>Desulfomicrobiaceae</taxon>
        <taxon>Desulfomicrobium</taxon>
    </lineage>
</organism>